<comment type="caution">
    <text evidence="1">The sequence shown here is derived from an EMBL/GenBank/DDBJ whole genome shotgun (WGS) entry which is preliminary data.</text>
</comment>
<protein>
    <submittedName>
        <fullName evidence="1">Uncharacterized protein</fullName>
    </submittedName>
</protein>
<name>A0ACC0AC29_CATRO</name>
<sequence>MENEGSLCYKLYKTISFLPATSFLFFDFIINESNSFSFSIFCDRIQSQSFNFLTITCGTKPNHGMKAKGEGMEKELSIGYEGISISLSLNPFLLCHELSFKELKLFLEFDYIQIPCDELEPLIVDETWTTLLLGNFHRFQFYHFYFKEFMWLLFYGKKMNGSFKVLKAYVCDLVKTIFENGAFELTLKNLDEKNLVYSIAFIDFLLKGDV</sequence>
<dbReference type="Proteomes" id="UP001060085">
    <property type="component" value="Linkage Group LG06"/>
</dbReference>
<evidence type="ECO:0000313" key="2">
    <source>
        <dbReference type="Proteomes" id="UP001060085"/>
    </source>
</evidence>
<dbReference type="EMBL" id="CM044706">
    <property type="protein sequence ID" value="KAI5657997.1"/>
    <property type="molecule type" value="Genomic_DNA"/>
</dbReference>
<keyword evidence="2" id="KW-1185">Reference proteome</keyword>
<evidence type="ECO:0000313" key="1">
    <source>
        <dbReference type="EMBL" id="KAI5657997.1"/>
    </source>
</evidence>
<gene>
    <name evidence="1" type="ORF">M9H77_26790</name>
</gene>
<organism evidence="1 2">
    <name type="scientific">Catharanthus roseus</name>
    <name type="common">Madagascar periwinkle</name>
    <name type="synonym">Vinca rosea</name>
    <dbReference type="NCBI Taxonomy" id="4058"/>
    <lineage>
        <taxon>Eukaryota</taxon>
        <taxon>Viridiplantae</taxon>
        <taxon>Streptophyta</taxon>
        <taxon>Embryophyta</taxon>
        <taxon>Tracheophyta</taxon>
        <taxon>Spermatophyta</taxon>
        <taxon>Magnoliopsida</taxon>
        <taxon>eudicotyledons</taxon>
        <taxon>Gunneridae</taxon>
        <taxon>Pentapetalae</taxon>
        <taxon>asterids</taxon>
        <taxon>lamiids</taxon>
        <taxon>Gentianales</taxon>
        <taxon>Apocynaceae</taxon>
        <taxon>Rauvolfioideae</taxon>
        <taxon>Vinceae</taxon>
        <taxon>Catharanthinae</taxon>
        <taxon>Catharanthus</taxon>
    </lineage>
</organism>
<accession>A0ACC0AC29</accession>
<proteinExistence type="predicted"/>
<reference evidence="2" key="1">
    <citation type="journal article" date="2023" name="Nat. Plants">
        <title>Single-cell RNA sequencing provides a high-resolution roadmap for understanding the multicellular compartmentation of specialized metabolism.</title>
        <authorList>
            <person name="Sun S."/>
            <person name="Shen X."/>
            <person name="Li Y."/>
            <person name="Li Y."/>
            <person name="Wang S."/>
            <person name="Li R."/>
            <person name="Zhang H."/>
            <person name="Shen G."/>
            <person name="Guo B."/>
            <person name="Wei J."/>
            <person name="Xu J."/>
            <person name="St-Pierre B."/>
            <person name="Chen S."/>
            <person name="Sun C."/>
        </authorList>
    </citation>
    <scope>NUCLEOTIDE SEQUENCE [LARGE SCALE GENOMIC DNA]</scope>
</reference>